<reference evidence="1 2" key="1">
    <citation type="submission" date="2017-09" db="EMBL/GenBank/DDBJ databases">
        <title>Phase variable restriction modification systems are present in the genome sequences of periodontal pathogens Prevotella intermedia, Tannerella forsythia and Porphyromonas gingivalis.</title>
        <authorList>
            <person name="Haigh R.D."/>
            <person name="Crawford L."/>
            <person name="Ralph J."/>
            <person name="Wanford J."/>
            <person name="Vartoukian S.R."/>
            <person name="Hijazib K."/>
            <person name="Wade W."/>
            <person name="Oggioni M.R."/>
        </authorList>
    </citation>
    <scope>NUCLEOTIDE SEQUENCE [LARGE SCALE GENOMIC DNA]</scope>
    <source>
        <strain evidence="1 2">WW2834</strain>
    </source>
</reference>
<protein>
    <submittedName>
        <fullName evidence="1">Uncharacterized protein</fullName>
    </submittedName>
</protein>
<dbReference type="AlphaFoldDB" id="A0A2A6EED7"/>
<evidence type="ECO:0000313" key="1">
    <source>
        <dbReference type="EMBL" id="PDP59665.1"/>
    </source>
</evidence>
<dbReference type="Proteomes" id="UP000219058">
    <property type="component" value="Unassembled WGS sequence"/>
</dbReference>
<evidence type="ECO:0000313" key="2">
    <source>
        <dbReference type="Proteomes" id="UP000219058"/>
    </source>
</evidence>
<dbReference type="EMBL" id="NSLY01000023">
    <property type="protein sequence ID" value="PDP59665.1"/>
    <property type="molecule type" value="Genomic_DNA"/>
</dbReference>
<dbReference type="PROSITE" id="PS51257">
    <property type="entry name" value="PROKAR_LIPOPROTEIN"/>
    <property type="match status" value="1"/>
</dbReference>
<proteinExistence type="predicted"/>
<comment type="caution">
    <text evidence="1">The sequence shown here is derived from an EMBL/GenBank/DDBJ whole genome shotgun (WGS) entry which is preliminary data.</text>
</comment>
<organism evidence="1 2">
    <name type="scientific">Prevotella intermedia</name>
    <dbReference type="NCBI Taxonomy" id="28131"/>
    <lineage>
        <taxon>Bacteria</taxon>
        <taxon>Pseudomonadati</taxon>
        <taxon>Bacteroidota</taxon>
        <taxon>Bacteroidia</taxon>
        <taxon>Bacteroidales</taxon>
        <taxon>Prevotellaceae</taxon>
        <taxon>Prevotella</taxon>
    </lineage>
</organism>
<accession>A0A2A6EED7</accession>
<sequence length="187" mass="21398">MKKTAIVFLSVLLLGCNAPNKNINEDNNHPRVVRLIRSFENLHPKWGNNEVITKKLNDEFKVQLADSLKDTTFLSDVSVRLESIKETQDGKYIANFMTPYTNNNNLLFNIVGYVSKENVDTLLENGYYTITGVFKGFIENGFDDYLDVRMTDIIGKKKNEEYENNNYGLGTILMDIKIVNKSLKSDN</sequence>
<name>A0A2A6EED7_PREIN</name>
<gene>
    <name evidence="1" type="ORF">CLI71_08535</name>
</gene>